<dbReference type="OrthoDB" id="10259545at2759"/>
<evidence type="ECO:0000256" key="3">
    <source>
        <dbReference type="ARBA" id="ARBA00007103"/>
    </source>
</evidence>
<keyword evidence="5" id="KW-0663">Pyridoxal phosphate</keyword>
<dbReference type="InterPro" id="IPR050214">
    <property type="entry name" value="Cys_Synth/Cystath_Beta-Synth"/>
</dbReference>
<dbReference type="Gene3D" id="3.30.70.1240">
    <property type="entry name" value="DOPA-like domains"/>
    <property type="match status" value="1"/>
</dbReference>
<proteinExistence type="inferred from homology"/>
<dbReference type="GO" id="GO:0006535">
    <property type="term" value="P:cysteine biosynthetic process from serine"/>
    <property type="evidence" value="ECO:0007669"/>
    <property type="project" value="InterPro"/>
</dbReference>
<evidence type="ECO:0000313" key="10">
    <source>
        <dbReference type="Proteomes" id="UP000183567"/>
    </source>
</evidence>
<evidence type="ECO:0000256" key="1">
    <source>
        <dbReference type="ARBA" id="ARBA00001933"/>
    </source>
</evidence>
<reference evidence="9 10" key="1">
    <citation type="submission" date="2016-03" db="EMBL/GenBank/DDBJ databases">
        <title>Comparative genomics of the ectomycorrhizal sister species Rhizopogon vinicolor and Rhizopogon vesiculosus (Basidiomycota: Boletales) reveals a divergence of the mating type B locus.</title>
        <authorList>
            <person name="Mujic A.B."/>
            <person name="Kuo A."/>
            <person name="Tritt A."/>
            <person name="Lipzen A."/>
            <person name="Chen C."/>
            <person name="Johnson J."/>
            <person name="Sharma A."/>
            <person name="Barry K."/>
            <person name="Grigoriev I.V."/>
            <person name="Spatafora J.W."/>
        </authorList>
    </citation>
    <scope>NUCLEOTIDE SEQUENCE [LARGE SCALE GENOMIC DNA]</scope>
    <source>
        <strain evidence="9 10">AM-OR11-056</strain>
    </source>
</reference>
<dbReference type="InterPro" id="IPR001926">
    <property type="entry name" value="TrpB-like_PALP"/>
</dbReference>
<dbReference type="InterPro" id="IPR001216">
    <property type="entry name" value="P-phosphate_BS"/>
</dbReference>
<comment type="cofactor">
    <cofactor evidence="1">
        <name>pyridoxal 5'-phosphate</name>
        <dbReference type="ChEBI" id="CHEBI:597326"/>
    </cofactor>
</comment>
<sequence length="482" mass="52348">MSQWPSLLAGYEAAEPLPTTKNPDGKSLYNPPGPRSAAYDDFPKPIDPSNNGFDFHIYYMPSVPTQAQYAKELHECIRREFPELRIYRLWDKAVGPHPTAMFEVNTFNPHQTGTLFSWLVVNRGPCEPILDNALDAVGNTPLIRLDKIATEEGLKCNLLGKLEFVSAGGSVKDRIAKAMVLAAEKEGKLIPGKSIVIEPTSGNTGIGLAMACAIKEKEALLRALGAEVIRTPDEEPWDSPRSHIGVAQRLQREIEHGIILDQYRNENNPLAHEYTTGPEIIASVVSTPSTSSRPSSMKVDAFIGSAGTGGTITGVSRALKKTHNPDCIVVGVDPIGSVLAFPDNLNGPNEGKPYVVEGIGYDFIPAVLSRDVADVNHWVKTSDEDAFKAVRTLMRKEGLLVGGSSGSALSGALAWLKTEQGRIIAETEGLNVIVLLPDGIRNYMSKEWFLKSAFSDERSDLAVRISGILAQEEGKPVQRSIL</sequence>
<evidence type="ECO:0000313" key="9">
    <source>
        <dbReference type="EMBL" id="OJA14988.1"/>
    </source>
</evidence>
<dbReference type="SUPFAM" id="SSF53686">
    <property type="entry name" value="Tryptophan synthase beta subunit-like PLP-dependent enzymes"/>
    <property type="match status" value="1"/>
</dbReference>
<dbReference type="InterPro" id="IPR023389">
    <property type="entry name" value="DOPA-like_sf"/>
</dbReference>
<dbReference type="PROSITE" id="PS00901">
    <property type="entry name" value="CYS_SYNTHASE"/>
    <property type="match status" value="1"/>
</dbReference>
<feature type="domain" description="Tryptophan synthase beta chain-like PALP" evidence="8">
    <location>
        <begin position="135"/>
        <end position="416"/>
    </location>
</feature>
<dbReference type="InterPro" id="IPR036052">
    <property type="entry name" value="TrpB-like_PALP_sf"/>
</dbReference>
<dbReference type="Pfam" id="PF00291">
    <property type="entry name" value="PALP"/>
    <property type="match status" value="1"/>
</dbReference>
<evidence type="ECO:0000256" key="7">
    <source>
        <dbReference type="SAM" id="MobiDB-lite"/>
    </source>
</evidence>
<organism evidence="9 10">
    <name type="scientific">Rhizopogon vesiculosus</name>
    <dbReference type="NCBI Taxonomy" id="180088"/>
    <lineage>
        <taxon>Eukaryota</taxon>
        <taxon>Fungi</taxon>
        <taxon>Dikarya</taxon>
        <taxon>Basidiomycota</taxon>
        <taxon>Agaricomycotina</taxon>
        <taxon>Agaricomycetes</taxon>
        <taxon>Agaricomycetidae</taxon>
        <taxon>Boletales</taxon>
        <taxon>Suillineae</taxon>
        <taxon>Rhizopogonaceae</taxon>
        <taxon>Rhizopogon</taxon>
    </lineage>
</organism>
<dbReference type="CDD" id="cd01561">
    <property type="entry name" value="CBS_like"/>
    <property type="match status" value="1"/>
</dbReference>
<evidence type="ECO:0000259" key="8">
    <source>
        <dbReference type="Pfam" id="PF00291"/>
    </source>
</evidence>
<evidence type="ECO:0000256" key="4">
    <source>
        <dbReference type="ARBA" id="ARBA00012041"/>
    </source>
</evidence>
<dbReference type="SUPFAM" id="SSF143410">
    <property type="entry name" value="DOPA-like"/>
    <property type="match status" value="1"/>
</dbReference>
<feature type="region of interest" description="Disordered" evidence="7">
    <location>
        <begin position="15"/>
        <end position="34"/>
    </location>
</feature>
<comment type="similarity">
    <text evidence="3">Belongs to the cysteine synthase/cystathionine beta-synthase family.</text>
</comment>
<dbReference type="EC" id="4.2.1.22" evidence="4"/>
<gene>
    <name evidence="9" type="ORF">AZE42_04329</name>
</gene>
<dbReference type="Proteomes" id="UP000183567">
    <property type="component" value="Unassembled WGS sequence"/>
</dbReference>
<accession>A0A1J8QTJ3</accession>
<keyword evidence="10" id="KW-1185">Reference proteome</keyword>
<dbReference type="Gene3D" id="3.40.50.1100">
    <property type="match status" value="2"/>
</dbReference>
<dbReference type="Pfam" id="PF08883">
    <property type="entry name" value="DOPA_dioxygen"/>
    <property type="match status" value="1"/>
</dbReference>
<dbReference type="AlphaFoldDB" id="A0A1J8QTJ3"/>
<comment type="catalytic activity">
    <reaction evidence="6">
        <text>L-homocysteine + L-serine = L,L-cystathionine + H2O</text>
        <dbReference type="Rhea" id="RHEA:10112"/>
        <dbReference type="ChEBI" id="CHEBI:15377"/>
        <dbReference type="ChEBI" id="CHEBI:33384"/>
        <dbReference type="ChEBI" id="CHEBI:58161"/>
        <dbReference type="ChEBI" id="CHEBI:58199"/>
        <dbReference type="EC" id="4.2.1.22"/>
    </reaction>
</comment>
<evidence type="ECO:0000256" key="6">
    <source>
        <dbReference type="ARBA" id="ARBA00047490"/>
    </source>
</evidence>
<evidence type="ECO:0000256" key="5">
    <source>
        <dbReference type="ARBA" id="ARBA00022898"/>
    </source>
</evidence>
<protein>
    <recommendedName>
        <fullName evidence="4">cystathionine beta-synthase</fullName>
        <ecNumber evidence="4">4.2.1.22</ecNumber>
    </recommendedName>
</protein>
<comment type="pathway">
    <text evidence="2">Amino-acid biosynthesis; L-cysteine biosynthesis; L-cysteine from L-homocysteine and L-serine: step 1/2.</text>
</comment>
<evidence type="ECO:0000256" key="2">
    <source>
        <dbReference type="ARBA" id="ARBA00005003"/>
    </source>
</evidence>
<dbReference type="FunFam" id="3.40.50.1100:FF:000118">
    <property type="entry name" value="Related to CYS4-cystathionine beta-synthase"/>
    <property type="match status" value="1"/>
</dbReference>
<dbReference type="FunFam" id="3.40.50.1100:FF:000003">
    <property type="entry name" value="Cystathionine beta-synthase"/>
    <property type="match status" value="1"/>
</dbReference>
<comment type="caution">
    <text evidence="9">The sequence shown here is derived from an EMBL/GenBank/DDBJ whole genome shotgun (WGS) entry which is preliminary data.</text>
</comment>
<name>A0A1J8QTJ3_9AGAM</name>
<dbReference type="GO" id="GO:0004122">
    <property type="term" value="F:cystathionine beta-synthase activity"/>
    <property type="evidence" value="ECO:0007669"/>
    <property type="project" value="UniProtKB-EC"/>
</dbReference>
<dbReference type="STRING" id="180088.A0A1J8QTJ3"/>
<dbReference type="PANTHER" id="PTHR10314">
    <property type="entry name" value="CYSTATHIONINE BETA-SYNTHASE"/>
    <property type="match status" value="1"/>
</dbReference>
<dbReference type="EMBL" id="LVVM01003402">
    <property type="protein sequence ID" value="OJA14988.1"/>
    <property type="molecule type" value="Genomic_DNA"/>
</dbReference>
<dbReference type="InterPro" id="IPR014980">
    <property type="entry name" value="DOPA_dioxygen"/>
</dbReference>